<feature type="region of interest" description="Disordered" evidence="2">
    <location>
        <begin position="50"/>
        <end position="107"/>
    </location>
</feature>
<dbReference type="PROSITE" id="PS00018">
    <property type="entry name" value="EF_HAND_1"/>
    <property type="match status" value="2"/>
</dbReference>
<evidence type="ECO:0000256" key="1">
    <source>
        <dbReference type="ARBA" id="ARBA00022837"/>
    </source>
</evidence>
<organism evidence="4 5">
    <name type="scientific">Laodelphax striatellus</name>
    <name type="common">Small brown planthopper</name>
    <name type="synonym">Delphax striatella</name>
    <dbReference type="NCBI Taxonomy" id="195883"/>
    <lineage>
        <taxon>Eukaryota</taxon>
        <taxon>Metazoa</taxon>
        <taxon>Ecdysozoa</taxon>
        <taxon>Arthropoda</taxon>
        <taxon>Hexapoda</taxon>
        <taxon>Insecta</taxon>
        <taxon>Pterygota</taxon>
        <taxon>Neoptera</taxon>
        <taxon>Paraneoptera</taxon>
        <taxon>Hemiptera</taxon>
        <taxon>Auchenorrhyncha</taxon>
        <taxon>Fulgoroidea</taxon>
        <taxon>Delphacidae</taxon>
        <taxon>Criomorphinae</taxon>
        <taxon>Laodelphax</taxon>
    </lineage>
</organism>
<comment type="caution">
    <text evidence="4">The sequence shown here is derived from an EMBL/GenBank/DDBJ whole genome shotgun (WGS) entry which is preliminary data.</text>
</comment>
<keyword evidence="5" id="KW-1185">Reference proteome</keyword>
<keyword evidence="1" id="KW-0106">Calcium</keyword>
<dbReference type="InterPro" id="IPR018247">
    <property type="entry name" value="EF_Hand_1_Ca_BS"/>
</dbReference>
<dbReference type="CDD" id="cd00051">
    <property type="entry name" value="EFh"/>
    <property type="match status" value="1"/>
</dbReference>
<sequence>MFSQVGCRLISGVALKLQFAGSRGFTSNHARMLRDGGWGMSTLLGQDKTTDKSFRSAGNTLSPVDNTVRPTDKTLRPAGNTLHPSDNTVRPIDNTVRPADNTVRPADNTVRPADFLTEQEFTAYTRLFSDMDKNKDGAISKEELKDGLRDFIGYEASESELSESMLVLDKNKDGKVDINDFLQHMQARKSETRLEAI</sequence>
<dbReference type="Gene3D" id="1.10.238.10">
    <property type="entry name" value="EF-hand"/>
    <property type="match status" value="1"/>
</dbReference>
<evidence type="ECO:0000313" key="5">
    <source>
        <dbReference type="Proteomes" id="UP000291343"/>
    </source>
</evidence>
<dbReference type="GO" id="GO:0005509">
    <property type="term" value="F:calcium ion binding"/>
    <property type="evidence" value="ECO:0007669"/>
    <property type="project" value="InterPro"/>
</dbReference>
<accession>A0A482X4E9</accession>
<dbReference type="InterPro" id="IPR011992">
    <property type="entry name" value="EF-hand-dom_pair"/>
</dbReference>
<dbReference type="SMART" id="SM00054">
    <property type="entry name" value="EFh"/>
    <property type="match status" value="2"/>
</dbReference>
<dbReference type="Proteomes" id="UP000291343">
    <property type="component" value="Unassembled WGS sequence"/>
</dbReference>
<protein>
    <recommendedName>
        <fullName evidence="3">EF-hand domain-containing protein</fullName>
    </recommendedName>
</protein>
<feature type="domain" description="EF-hand" evidence="3">
    <location>
        <begin position="156"/>
        <end position="191"/>
    </location>
</feature>
<gene>
    <name evidence="4" type="ORF">LSTR_LSTR011833</name>
</gene>
<dbReference type="STRING" id="195883.A0A482X4E9"/>
<feature type="non-terminal residue" evidence="4">
    <location>
        <position position="197"/>
    </location>
</feature>
<name>A0A482X4E9_LAOST</name>
<dbReference type="SUPFAM" id="SSF47473">
    <property type="entry name" value="EF-hand"/>
    <property type="match status" value="1"/>
</dbReference>
<dbReference type="InterPro" id="IPR002048">
    <property type="entry name" value="EF_hand_dom"/>
</dbReference>
<feature type="domain" description="EF-hand" evidence="3">
    <location>
        <begin position="119"/>
        <end position="154"/>
    </location>
</feature>
<proteinExistence type="predicted"/>
<dbReference type="AlphaFoldDB" id="A0A482X4E9"/>
<dbReference type="PROSITE" id="PS50222">
    <property type="entry name" value="EF_HAND_2"/>
    <property type="match status" value="2"/>
</dbReference>
<feature type="compositionally biased region" description="Polar residues" evidence="2">
    <location>
        <begin position="56"/>
        <end position="69"/>
    </location>
</feature>
<dbReference type="Pfam" id="PF13499">
    <property type="entry name" value="EF-hand_7"/>
    <property type="match status" value="1"/>
</dbReference>
<dbReference type="OrthoDB" id="6597534at2759"/>
<evidence type="ECO:0000313" key="4">
    <source>
        <dbReference type="EMBL" id="RZF40749.1"/>
    </source>
</evidence>
<evidence type="ECO:0000259" key="3">
    <source>
        <dbReference type="PROSITE" id="PS50222"/>
    </source>
</evidence>
<evidence type="ECO:0000256" key="2">
    <source>
        <dbReference type="SAM" id="MobiDB-lite"/>
    </source>
</evidence>
<reference evidence="4 5" key="1">
    <citation type="journal article" date="2017" name="Gigascience">
        <title>Genome sequence of the small brown planthopper, Laodelphax striatellus.</title>
        <authorList>
            <person name="Zhu J."/>
            <person name="Jiang F."/>
            <person name="Wang X."/>
            <person name="Yang P."/>
            <person name="Bao Y."/>
            <person name="Zhao W."/>
            <person name="Wang W."/>
            <person name="Lu H."/>
            <person name="Wang Q."/>
            <person name="Cui N."/>
            <person name="Li J."/>
            <person name="Chen X."/>
            <person name="Luo L."/>
            <person name="Yu J."/>
            <person name="Kang L."/>
            <person name="Cui F."/>
        </authorList>
    </citation>
    <scope>NUCLEOTIDE SEQUENCE [LARGE SCALE GENOMIC DNA]</scope>
    <source>
        <strain evidence="4">Lst14</strain>
    </source>
</reference>
<dbReference type="InParanoid" id="A0A482X4E9"/>
<dbReference type="EMBL" id="QKKF02017741">
    <property type="protein sequence ID" value="RZF40749.1"/>
    <property type="molecule type" value="Genomic_DNA"/>
</dbReference>